<evidence type="ECO:0000256" key="11">
    <source>
        <dbReference type="ARBA" id="ARBA00023049"/>
    </source>
</evidence>
<feature type="transmembrane region" description="Helical" evidence="16">
    <location>
        <begin position="580"/>
        <end position="599"/>
    </location>
</feature>
<feature type="transmembrane region" description="Helical" evidence="16">
    <location>
        <begin position="649"/>
        <end position="667"/>
    </location>
</feature>
<feature type="transmembrane region" description="Helical" evidence="16">
    <location>
        <begin position="525"/>
        <end position="544"/>
    </location>
</feature>
<gene>
    <name evidence="19" type="ORF">APLA_LOCUS8269</name>
</gene>
<dbReference type="PANTHER" id="PTHR12147:SF22">
    <property type="entry name" value="ENDOPLASMIC RETICULUM METALLOPEPTIDASE 1"/>
    <property type="match status" value="1"/>
</dbReference>
<keyword evidence="4" id="KW-0645">Protease</keyword>
<feature type="transmembrane region" description="Helical" evidence="16">
    <location>
        <begin position="411"/>
        <end position="431"/>
    </location>
</feature>
<evidence type="ECO:0000256" key="16">
    <source>
        <dbReference type="SAM" id="Phobius"/>
    </source>
</evidence>
<keyword evidence="9" id="KW-0862">Zinc</keyword>
<dbReference type="EMBL" id="CADEBC010000505">
    <property type="protein sequence ID" value="CAB3240431.1"/>
    <property type="molecule type" value="Genomic_DNA"/>
</dbReference>
<keyword evidence="5 16" id="KW-0812">Transmembrane</keyword>
<evidence type="ECO:0000256" key="15">
    <source>
        <dbReference type="SAM" id="MobiDB-lite"/>
    </source>
</evidence>
<evidence type="ECO:0000256" key="3">
    <source>
        <dbReference type="ARBA" id="ARBA00010918"/>
    </source>
</evidence>
<feature type="transmembrane region" description="Helical" evidence="16">
    <location>
        <begin position="550"/>
        <end position="568"/>
    </location>
</feature>
<dbReference type="PANTHER" id="PTHR12147">
    <property type="entry name" value="METALLOPEPTIDASE M28 FAMILY MEMBER"/>
    <property type="match status" value="1"/>
</dbReference>
<feature type="domain" description="Endoplasmic reticulum metallopeptidase 1-like C-terminal" evidence="18">
    <location>
        <begin position="676"/>
        <end position="910"/>
    </location>
</feature>
<dbReference type="Pfam" id="PF04389">
    <property type="entry name" value="Peptidase_M28"/>
    <property type="match status" value="1"/>
</dbReference>
<dbReference type="InterPro" id="IPR007484">
    <property type="entry name" value="Peptidase_M28"/>
</dbReference>
<keyword evidence="10 16" id="KW-1133">Transmembrane helix</keyword>
<sequence>MTKINNEVDDSRKSRGFSKLDMGEHGGATSDDDERAEKPWHRVAKQFSKKGEHFNEPVKSVPSVVLILVLGVYLLLGFLTQLVEDDMPSVVKISSLDRDTSDRFSEESALRYLGKILGDKPRVSGTKYHFVKTRDMKSLVDDIAASATIKVETDWQMVTGDYFLKSSAPFFNFYHNCSNIIALLEGDSGYHSDGSLGSSILVNCHYDSVPFAMGASDNGIFCAAMAETLSRLSKRRTKLKHNVIFLFNGAEENPLQASHAFLSHPWSRGAVALINLDSAGMNGKPMVFQVTDPRVISAYSRTASRPAAQGLAEFLFTAGVIRSDTDFRVFRDFGNIHGIDIAFTKMGHVYHTRNDAVELIRPGVVQNAGDMLLGLVTRVADLENIGEKMRPTAAVYFDYLNAFMVTYSYTAAYVVDVLVVLAGLASVYYYLWLVGARVSSLKELSLAAVSRLLSMVAGAAVAALFVVIMVATTTQMRYLSRAWLVVPLYWIPYLIAAIVTSHAFDMWRWRKSGLSRSLRMHQAMASTRLLLSVILLILVCIPSLTPLRYLVGVPLLIMTITSIMSITVVRYIRLTGWQHLILEVLLSLPVVMWTLSLALRLDAMMLPLMGRSDLSYPDYTVGLLNIGLVILVATGVSGLELLFSRKHMWLVMTAVGIPCIVLMFIPFSPYDENGVALQRHYWFHSQITSYDINGTQTSQTSGILVMKMDPYGVRDVISALSSSGMDLEVRTDFGADCDTMVYCGMPTYRSAFGRQNRNAMFIYTNPPAPAQYDPPISFTVESKICSGNTCTYYFRMTGSAHNIVTLWPLANITIESWSLQSPVAVCFTQLERPVYVIYHATATYMERWDLQFMVVFNVPQSLQSGPIVEISHHSNKLQHPEDFTVEYTNILNSMPKYFNIATILSVRNNYVF</sequence>
<dbReference type="AlphaFoldDB" id="A0A8S1A7A6"/>
<evidence type="ECO:0000259" key="18">
    <source>
        <dbReference type="Pfam" id="PF22248"/>
    </source>
</evidence>
<evidence type="ECO:0000256" key="9">
    <source>
        <dbReference type="ARBA" id="ARBA00022833"/>
    </source>
</evidence>
<evidence type="ECO:0000256" key="10">
    <source>
        <dbReference type="ARBA" id="ARBA00022989"/>
    </source>
</evidence>
<evidence type="ECO:0000256" key="7">
    <source>
        <dbReference type="ARBA" id="ARBA00022801"/>
    </source>
</evidence>
<comment type="subcellular location">
    <subcellularLocation>
        <location evidence="2">Endoplasmic reticulum membrane</location>
        <topology evidence="2">Multi-pass membrane protein</topology>
    </subcellularLocation>
</comment>
<feature type="region of interest" description="Disordered" evidence="15">
    <location>
        <begin position="1"/>
        <end position="38"/>
    </location>
</feature>
<evidence type="ECO:0000256" key="4">
    <source>
        <dbReference type="ARBA" id="ARBA00022670"/>
    </source>
</evidence>
<reference evidence="19 20" key="1">
    <citation type="submission" date="2020-04" db="EMBL/GenBank/DDBJ databases">
        <authorList>
            <person name="Wallbank WR R."/>
            <person name="Pardo Diaz C."/>
            <person name="Kozak K."/>
            <person name="Martin S."/>
            <person name="Jiggins C."/>
            <person name="Moest M."/>
            <person name="Warren A I."/>
            <person name="Byers J.R.P. K."/>
            <person name="Montejo-Kovacevich G."/>
            <person name="Yen C E."/>
        </authorList>
    </citation>
    <scope>NUCLEOTIDE SEQUENCE [LARGE SCALE GENOMIC DNA]</scope>
</reference>
<keyword evidence="13" id="KW-0325">Glycoprotein</keyword>
<protein>
    <recommendedName>
        <fullName evidence="14">FXNA-like protease</fullName>
    </recommendedName>
</protein>
<dbReference type="OrthoDB" id="76293at2759"/>
<organism evidence="19 20">
    <name type="scientific">Arctia plantaginis</name>
    <name type="common">Wood tiger moth</name>
    <name type="synonym">Phalaena plantaginis</name>
    <dbReference type="NCBI Taxonomy" id="874455"/>
    <lineage>
        <taxon>Eukaryota</taxon>
        <taxon>Metazoa</taxon>
        <taxon>Ecdysozoa</taxon>
        <taxon>Arthropoda</taxon>
        <taxon>Hexapoda</taxon>
        <taxon>Insecta</taxon>
        <taxon>Pterygota</taxon>
        <taxon>Neoptera</taxon>
        <taxon>Endopterygota</taxon>
        <taxon>Lepidoptera</taxon>
        <taxon>Glossata</taxon>
        <taxon>Ditrysia</taxon>
        <taxon>Noctuoidea</taxon>
        <taxon>Erebidae</taxon>
        <taxon>Arctiinae</taxon>
        <taxon>Arctia</taxon>
    </lineage>
</organism>
<keyword evidence="7" id="KW-0378">Hydrolase</keyword>
<evidence type="ECO:0000256" key="1">
    <source>
        <dbReference type="ARBA" id="ARBA00001947"/>
    </source>
</evidence>
<keyword evidence="20" id="KW-1185">Reference proteome</keyword>
<keyword evidence="12 16" id="KW-0472">Membrane</keyword>
<comment type="similarity">
    <text evidence="3">Belongs to the peptidase M28 family.</text>
</comment>
<evidence type="ECO:0000256" key="5">
    <source>
        <dbReference type="ARBA" id="ARBA00022692"/>
    </source>
</evidence>
<evidence type="ECO:0000256" key="12">
    <source>
        <dbReference type="ARBA" id="ARBA00023136"/>
    </source>
</evidence>
<dbReference type="Proteomes" id="UP000494106">
    <property type="component" value="Unassembled WGS sequence"/>
</dbReference>
<proteinExistence type="inferred from homology"/>
<comment type="cofactor">
    <cofactor evidence="1">
        <name>Zn(2+)</name>
        <dbReference type="ChEBI" id="CHEBI:29105"/>
    </cofactor>
</comment>
<comment type="caution">
    <text evidence="19">The sequence shown here is derived from an EMBL/GenBank/DDBJ whole genome shotgun (WGS) entry which is preliminary data.</text>
</comment>
<keyword evidence="6" id="KW-0479">Metal-binding</keyword>
<evidence type="ECO:0000256" key="6">
    <source>
        <dbReference type="ARBA" id="ARBA00022723"/>
    </source>
</evidence>
<dbReference type="FunFam" id="3.40.630.10:FF:000008">
    <property type="entry name" value="Endoplasmic reticulum metallopeptidase 1"/>
    <property type="match status" value="1"/>
</dbReference>
<feature type="domain" description="Peptidase M28" evidence="17">
    <location>
        <begin position="179"/>
        <end position="375"/>
    </location>
</feature>
<evidence type="ECO:0000256" key="8">
    <source>
        <dbReference type="ARBA" id="ARBA00022824"/>
    </source>
</evidence>
<dbReference type="InterPro" id="IPR045175">
    <property type="entry name" value="M28_fam"/>
</dbReference>
<dbReference type="Pfam" id="PF22248">
    <property type="entry name" value="ERMP1_C"/>
    <property type="match status" value="1"/>
</dbReference>
<dbReference type="GO" id="GO:0046872">
    <property type="term" value="F:metal ion binding"/>
    <property type="evidence" value="ECO:0007669"/>
    <property type="project" value="UniProtKB-KW"/>
</dbReference>
<keyword evidence="8" id="KW-0256">Endoplasmic reticulum</keyword>
<evidence type="ECO:0000256" key="14">
    <source>
        <dbReference type="ARBA" id="ARBA00078796"/>
    </source>
</evidence>
<evidence type="ECO:0000256" key="13">
    <source>
        <dbReference type="ARBA" id="ARBA00023180"/>
    </source>
</evidence>
<dbReference type="GO" id="GO:0005789">
    <property type="term" value="C:endoplasmic reticulum membrane"/>
    <property type="evidence" value="ECO:0007669"/>
    <property type="project" value="UniProtKB-SubCell"/>
</dbReference>
<name>A0A8S1A7A6_ARCPL</name>
<evidence type="ECO:0000313" key="19">
    <source>
        <dbReference type="EMBL" id="CAB3240431.1"/>
    </source>
</evidence>
<feature type="transmembrane region" description="Helical" evidence="16">
    <location>
        <begin position="619"/>
        <end position="642"/>
    </location>
</feature>
<evidence type="ECO:0000313" key="20">
    <source>
        <dbReference type="Proteomes" id="UP000494106"/>
    </source>
</evidence>
<feature type="transmembrane region" description="Helical" evidence="16">
    <location>
        <begin position="483"/>
        <end position="504"/>
    </location>
</feature>
<keyword evidence="11" id="KW-0482">Metalloprotease</keyword>
<dbReference type="GO" id="GO:0006508">
    <property type="term" value="P:proteolysis"/>
    <property type="evidence" value="ECO:0007669"/>
    <property type="project" value="UniProtKB-KW"/>
</dbReference>
<dbReference type="GO" id="GO:0008235">
    <property type="term" value="F:metalloexopeptidase activity"/>
    <property type="evidence" value="ECO:0007669"/>
    <property type="project" value="InterPro"/>
</dbReference>
<dbReference type="InterPro" id="IPR053973">
    <property type="entry name" value="ERMP1-like_C"/>
</dbReference>
<accession>A0A8S1A7A6</accession>
<evidence type="ECO:0000259" key="17">
    <source>
        <dbReference type="Pfam" id="PF04389"/>
    </source>
</evidence>
<feature type="transmembrane region" description="Helical" evidence="16">
    <location>
        <begin position="452"/>
        <end position="471"/>
    </location>
</feature>
<evidence type="ECO:0000256" key="2">
    <source>
        <dbReference type="ARBA" id="ARBA00004477"/>
    </source>
</evidence>
<dbReference type="Gene3D" id="3.40.630.10">
    <property type="entry name" value="Zn peptidases"/>
    <property type="match status" value="1"/>
</dbReference>
<feature type="transmembrane region" description="Helical" evidence="16">
    <location>
        <begin position="64"/>
        <end position="83"/>
    </location>
</feature>
<dbReference type="SUPFAM" id="SSF53187">
    <property type="entry name" value="Zn-dependent exopeptidases"/>
    <property type="match status" value="1"/>
</dbReference>